<dbReference type="InterPro" id="IPR050869">
    <property type="entry name" value="H3K4_H4K5_MeTrfase"/>
</dbReference>
<dbReference type="PANTHER" id="PTHR12197:SF251">
    <property type="entry name" value="EG:BACR7C10.4 PROTEIN"/>
    <property type="match status" value="1"/>
</dbReference>
<feature type="domain" description="MYND-type" evidence="5">
    <location>
        <begin position="30"/>
        <end position="67"/>
    </location>
</feature>
<organism evidence="6 7">
    <name type="scientific">Agrilus planipennis</name>
    <name type="common">Emerald ash borer</name>
    <name type="synonym">Agrilus marcopoli</name>
    <dbReference type="NCBI Taxonomy" id="224129"/>
    <lineage>
        <taxon>Eukaryota</taxon>
        <taxon>Metazoa</taxon>
        <taxon>Ecdysozoa</taxon>
        <taxon>Arthropoda</taxon>
        <taxon>Hexapoda</taxon>
        <taxon>Insecta</taxon>
        <taxon>Pterygota</taxon>
        <taxon>Neoptera</taxon>
        <taxon>Endopterygota</taxon>
        <taxon>Coleoptera</taxon>
        <taxon>Polyphaga</taxon>
        <taxon>Elateriformia</taxon>
        <taxon>Buprestoidea</taxon>
        <taxon>Buprestidae</taxon>
        <taxon>Agrilinae</taxon>
        <taxon>Agrilus</taxon>
    </lineage>
</organism>
<dbReference type="InParanoid" id="A0A7F5RHP8"/>
<keyword evidence="2 4" id="KW-0863">Zinc-finger</keyword>
<proteinExistence type="predicted"/>
<dbReference type="OrthoDB" id="265717at2759"/>
<name>A0A7F5RHP8_AGRPL</name>
<dbReference type="InterPro" id="IPR046341">
    <property type="entry name" value="SET_dom_sf"/>
</dbReference>
<dbReference type="InterPro" id="IPR002893">
    <property type="entry name" value="Znf_MYND"/>
</dbReference>
<keyword evidence="3" id="KW-0862">Zinc</keyword>
<evidence type="ECO:0000256" key="1">
    <source>
        <dbReference type="ARBA" id="ARBA00022723"/>
    </source>
</evidence>
<evidence type="ECO:0000313" key="7">
    <source>
        <dbReference type="RefSeq" id="XP_025835508.1"/>
    </source>
</evidence>
<dbReference type="SUPFAM" id="SSF82199">
    <property type="entry name" value="SET domain"/>
    <property type="match status" value="1"/>
</dbReference>
<sequence>MHIKVQLGSVILKEKPFVYVLSSKSRTERCDYCFNRGQLLKCSQCHYVYYCDKTCQTVAWAVHKYECLNFKKVAPLVVPDSARLLARIIKKLEKGGNQIKSYLSESSSRFRTFKDLMSHYPDVKNDSKRMEHFNSLCGVLNKFLGDSFIPNPAELLGIYGKMCINSFNINDQEMRSIGTGIYLAASVLDHSCAPNAVPVFQGTTLEIRAIENMSNLDFSKVFISYIDVLATPRKRQEELLKAYYFLCECPKCLNEKELRLMTAAACPISSCKGYIETYKGEKDASPLHCLECHCVASKEFLDEFNDVCQFTQTQIDNMKNMTYFDVCKVCLLKHKGLLYSMNILHVKILDLAFECSIDLELWNDAVEFGKELVDKFR</sequence>
<dbReference type="Proteomes" id="UP000192223">
    <property type="component" value="Unplaced"/>
</dbReference>
<protein>
    <submittedName>
        <fullName evidence="7">Histone-lysine N-methyltransferase SMYD3</fullName>
    </submittedName>
</protein>
<evidence type="ECO:0000256" key="3">
    <source>
        <dbReference type="ARBA" id="ARBA00022833"/>
    </source>
</evidence>
<dbReference type="AlphaFoldDB" id="A0A7F5RHP8"/>
<dbReference type="SUPFAM" id="SSF144232">
    <property type="entry name" value="HIT/MYND zinc finger-like"/>
    <property type="match status" value="1"/>
</dbReference>
<dbReference type="GO" id="GO:0005634">
    <property type="term" value="C:nucleus"/>
    <property type="evidence" value="ECO:0007669"/>
    <property type="project" value="TreeGrafter"/>
</dbReference>
<keyword evidence="6" id="KW-1185">Reference proteome</keyword>
<dbReference type="GO" id="GO:0008270">
    <property type="term" value="F:zinc ion binding"/>
    <property type="evidence" value="ECO:0007669"/>
    <property type="project" value="UniProtKB-KW"/>
</dbReference>
<dbReference type="RefSeq" id="XP_025835508.1">
    <property type="nucleotide sequence ID" value="XM_025979723.1"/>
</dbReference>
<reference evidence="7" key="1">
    <citation type="submission" date="2025-08" db="UniProtKB">
        <authorList>
            <consortium name="RefSeq"/>
        </authorList>
    </citation>
    <scope>IDENTIFICATION</scope>
    <source>
        <tissue evidence="7">Entire body</tissue>
    </source>
</reference>
<evidence type="ECO:0000259" key="5">
    <source>
        <dbReference type="PROSITE" id="PS50865"/>
    </source>
</evidence>
<dbReference type="PROSITE" id="PS50865">
    <property type="entry name" value="ZF_MYND_2"/>
    <property type="match status" value="1"/>
</dbReference>
<gene>
    <name evidence="7" type="primary">LOC112906089</name>
</gene>
<dbReference type="GeneID" id="112906089"/>
<keyword evidence="1" id="KW-0479">Metal-binding</keyword>
<dbReference type="Gene3D" id="1.25.40.970">
    <property type="match status" value="1"/>
</dbReference>
<dbReference type="Gene3D" id="2.170.270.10">
    <property type="entry name" value="SET domain"/>
    <property type="match status" value="1"/>
</dbReference>
<dbReference type="PANTHER" id="PTHR12197">
    <property type="entry name" value="HISTONE-LYSINE N-METHYLTRANSFERASE SMYD"/>
    <property type="match status" value="1"/>
</dbReference>
<dbReference type="PROSITE" id="PS01360">
    <property type="entry name" value="ZF_MYND_1"/>
    <property type="match status" value="1"/>
</dbReference>
<evidence type="ECO:0000313" key="6">
    <source>
        <dbReference type="Proteomes" id="UP000192223"/>
    </source>
</evidence>
<dbReference type="Pfam" id="PF01753">
    <property type="entry name" value="zf-MYND"/>
    <property type="match status" value="1"/>
</dbReference>
<dbReference type="KEGG" id="apln:112906089"/>
<dbReference type="Gene3D" id="1.10.220.160">
    <property type="match status" value="1"/>
</dbReference>
<dbReference type="Gene3D" id="6.10.140.2220">
    <property type="match status" value="1"/>
</dbReference>
<dbReference type="CTD" id="64754"/>
<dbReference type="FunCoup" id="A0A7F5RHP8">
    <property type="interactions" value="716"/>
</dbReference>
<evidence type="ECO:0000256" key="2">
    <source>
        <dbReference type="ARBA" id="ARBA00022771"/>
    </source>
</evidence>
<evidence type="ECO:0000256" key="4">
    <source>
        <dbReference type="PROSITE-ProRule" id="PRU00134"/>
    </source>
</evidence>
<accession>A0A7F5RHP8</accession>